<keyword evidence="2" id="KW-1185">Reference proteome</keyword>
<dbReference type="RefSeq" id="WP_162453552.1">
    <property type="nucleotide sequence ID" value="NZ_WLZY01000015.1"/>
</dbReference>
<name>A0A7K3MBY7_9ACTN</name>
<gene>
    <name evidence="1" type="ORF">F7O44_27520</name>
</gene>
<evidence type="ECO:0000313" key="2">
    <source>
        <dbReference type="Proteomes" id="UP000460435"/>
    </source>
</evidence>
<dbReference type="EMBL" id="WLZY01000015">
    <property type="protein sequence ID" value="NDL60831.1"/>
    <property type="molecule type" value="Genomic_DNA"/>
</dbReference>
<accession>A0A7K3MBY7</accession>
<protein>
    <submittedName>
        <fullName evidence="1">Uncharacterized protein</fullName>
    </submittedName>
</protein>
<reference evidence="1 2" key="1">
    <citation type="submission" date="2019-11" db="EMBL/GenBank/DDBJ databases">
        <authorList>
            <person name="Li X.-J."/>
            <person name="Feng X.-M."/>
        </authorList>
    </citation>
    <scope>NUCLEOTIDE SEQUENCE [LARGE SCALE GENOMIC DNA]</scope>
    <source>
        <strain evidence="1 2">XMNu-373</strain>
    </source>
</reference>
<proteinExistence type="predicted"/>
<evidence type="ECO:0000313" key="1">
    <source>
        <dbReference type="EMBL" id="NDL60831.1"/>
    </source>
</evidence>
<dbReference type="AlphaFoldDB" id="A0A7K3MBY7"/>
<sequence length="90" mass="10031">MHELSCPRWCDFSEQPSHSGLHIAHVGEIMLARNAAVFAVAVTAEAEAKRPYCVLTLAARQFSPYSRAVLSWEMAERLGGLLIDAKRRYA</sequence>
<dbReference type="Proteomes" id="UP000460435">
    <property type="component" value="Unassembled WGS sequence"/>
</dbReference>
<comment type="caution">
    <text evidence="1">The sequence shown here is derived from an EMBL/GenBank/DDBJ whole genome shotgun (WGS) entry which is preliminary data.</text>
</comment>
<organism evidence="1 2">
    <name type="scientific">Phytoactinopolyspora mesophila</name>
    <dbReference type="NCBI Taxonomy" id="2650750"/>
    <lineage>
        <taxon>Bacteria</taxon>
        <taxon>Bacillati</taxon>
        <taxon>Actinomycetota</taxon>
        <taxon>Actinomycetes</taxon>
        <taxon>Jiangellales</taxon>
        <taxon>Jiangellaceae</taxon>
        <taxon>Phytoactinopolyspora</taxon>
    </lineage>
</organism>